<accession>A0A8H5TBS0</accession>
<organism evidence="2 3">
    <name type="scientific">Fusarium circinatum</name>
    <name type="common">Pitch canker fungus</name>
    <name type="synonym">Gibberella circinata</name>
    <dbReference type="NCBI Taxonomy" id="48490"/>
    <lineage>
        <taxon>Eukaryota</taxon>
        <taxon>Fungi</taxon>
        <taxon>Dikarya</taxon>
        <taxon>Ascomycota</taxon>
        <taxon>Pezizomycotina</taxon>
        <taxon>Sordariomycetes</taxon>
        <taxon>Hypocreomycetidae</taxon>
        <taxon>Hypocreales</taxon>
        <taxon>Nectriaceae</taxon>
        <taxon>Fusarium</taxon>
        <taxon>Fusarium fujikuroi species complex</taxon>
    </lineage>
</organism>
<dbReference type="InterPro" id="IPR052895">
    <property type="entry name" value="HetReg/Transcr_Mod"/>
</dbReference>
<dbReference type="EMBL" id="JAAQPE010000387">
    <property type="protein sequence ID" value="KAF5665722.1"/>
    <property type="molecule type" value="Genomic_DNA"/>
</dbReference>
<dbReference type="PANTHER" id="PTHR24148:SF82">
    <property type="entry name" value="HETEROKARYON INCOMPATIBILITY DOMAIN-CONTAINING PROTEIN"/>
    <property type="match status" value="1"/>
</dbReference>
<proteinExistence type="predicted"/>
<gene>
    <name evidence="2" type="ORF">FCIRC_10426</name>
</gene>
<name>A0A8H5TBS0_FUSCI</name>
<feature type="domain" description="Heterokaryon incompatibility" evidence="1">
    <location>
        <begin position="52"/>
        <end position="196"/>
    </location>
</feature>
<sequence length="563" mass="63071">MAVKVAADESILPALDSLQSEIRILEIEAGIKGSPIQCKFHVTSLDNPEISYEALSYTWGTNAANSQQTVYVRGKEFDVTESLYGALQRLRLDQQSRYLWIDAFCISQADNKEKTQQVSMMCRIYSQCTQCLIWLGPLGEIAYRDGQAAIDFLSWLAGSQKRPGWFDDNSAVDGAAMALKAFINASWWGRIWTVQEAILPHQATVFWGPYEISWDLMRKAANSFFGSSAPKVPGVFWKNRSVVDIQSVMRGLAITLREPLFEILWRWRYRHATDPRDKVYGLLGFRDDVSFPESLRCNYSFDVREVYERTTIGLIDTSGDLIPLIGRGGEGSDIPGLASWAVDWNGVQDHSRRSTSNFWDHRRIWHDLGYTADRGLFGVSDGLRVEDERVLRLQGLRVDRICVVENKSDGVTGLDDGSLGSLFLSAGSRWGRLITTFQQLAPDQLPSNWMGALLGLITGKLIPGKPDHGDDIKVWARQIVRPQALFITDSGLFGLGPRHIQPGQELWIIGGSRFPVVLSLHPDSEGKTSGSDFSFVGECFVHRIMSGEAVENRPGHAKDIRLH</sequence>
<comment type="caution">
    <text evidence="2">The sequence shown here is derived from an EMBL/GenBank/DDBJ whole genome shotgun (WGS) entry which is preliminary data.</text>
</comment>
<keyword evidence="3" id="KW-1185">Reference proteome</keyword>
<dbReference type="Pfam" id="PF06985">
    <property type="entry name" value="HET"/>
    <property type="match status" value="1"/>
</dbReference>
<dbReference type="InterPro" id="IPR010730">
    <property type="entry name" value="HET"/>
</dbReference>
<dbReference type="AlphaFoldDB" id="A0A8H5TBS0"/>
<evidence type="ECO:0000259" key="1">
    <source>
        <dbReference type="Pfam" id="PF06985"/>
    </source>
</evidence>
<dbReference type="PANTHER" id="PTHR24148">
    <property type="entry name" value="ANKYRIN REPEAT DOMAIN-CONTAINING PROTEIN 39 HOMOLOG-RELATED"/>
    <property type="match status" value="1"/>
</dbReference>
<dbReference type="Proteomes" id="UP000572754">
    <property type="component" value="Unassembled WGS sequence"/>
</dbReference>
<protein>
    <recommendedName>
        <fullName evidence="1">Heterokaryon incompatibility domain-containing protein</fullName>
    </recommendedName>
</protein>
<reference evidence="2 3" key="2">
    <citation type="submission" date="2020-05" db="EMBL/GenBank/DDBJ databases">
        <title>Identification and distribution of gene clusters putatively required for synthesis of sphingolipid metabolism inhibitors in phylogenetically diverse species of the filamentous fungus Fusarium.</title>
        <authorList>
            <person name="Kim H.-S."/>
            <person name="Busman M."/>
            <person name="Brown D.W."/>
            <person name="Divon H."/>
            <person name="Uhlig S."/>
            <person name="Proctor R.H."/>
        </authorList>
    </citation>
    <scope>NUCLEOTIDE SEQUENCE [LARGE SCALE GENOMIC DNA]</scope>
    <source>
        <strain evidence="2 3">NRRL 25331</strain>
    </source>
</reference>
<evidence type="ECO:0000313" key="2">
    <source>
        <dbReference type="EMBL" id="KAF5665722.1"/>
    </source>
</evidence>
<evidence type="ECO:0000313" key="3">
    <source>
        <dbReference type="Proteomes" id="UP000572754"/>
    </source>
</evidence>
<reference evidence="3" key="1">
    <citation type="journal article" date="2020" name="BMC Genomics">
        <title>Correction to: Identification and distribution of gene clusters required for synthesis of sphingolipid metabolism inhibitors in diverse species of the filamentous fungus Fusarium.</title>
        <authorList>
            <person name="Kim H.S."/>
            <person name="Lohmar J.M."/>
            <person name="Busman M."/>
            <person name="Brown D.W."/>
            <person name="Naumann T.A."/>
            <person name="Divon H.H."/>
            <person name="Lysoe E."/>
            <person name="Uhlig S."/>
            <person name="Proctor R.H."/>
        </authorList>
    </citation>
    <scope>NUCLEOTIDE SEQUENCE [LARGE SCALE GENOMIC DNA]</scope>
    <source>
        <strain evidence="3">NRRL 25331</strain>
    </source>
</reference>